<sequence length="417" mass="47665">MFALVDCNNFYASCERVFRPRLEGKPIVVLSNNDGIIIARSAEAKAMGIPMAAAEFKWRKFMKENNVAVFSSNYTLYGDMSARVMKILARFTPELEIYSIDEAFLGLHRFKTRDLCAYAREIRATVLKWTGLPVSIGVGQTKTLAKVAGRIAKKEPVHEGVYVLESPEKTAKSLEKVEITDIWGVGHRWGERLTNYGIKTAADLAAQDPRVVRKRFNVVLERTARELRGESCIELEDLPARKQIMVSRSFRERVTDYEHMRGLVAGYIARACEKLRGQGSLTRCISVFLHTSPHSAETYYGNFRTAKLNQYTADTSRCITAATRILKQIFRRGYRYMKAGIMLTDLTPQRRQQLTLFADQEYGPRAKQKMKTMDFINSKYGSQTVRLGAESKERWYMTQNRLSPACTTRWDELLVVK</sequence>
<protein>
    <submittedName>
        <fullName evidence="7">Translesion error-prone DNA polymerase V subunit UmuC</fullName>
        <ecNumber evidence="7">2.7.7.7</ecNumber>
    </submittedName>
</protein>
<dbReference type="GO" id="GO:0003887">
    <property type="term" value="F:DNA-directed DNA polymerase activity"/>
    <property type="evidence" value="ECO:0007669"/>
    <property type="project" value="UniProtKB-EC"/>
</dbReference>
<dbReference type="CDD" id="cd01700">
    <property type="entry name" value="PolY_Pol_V_umuC"/>
    <property type="match status" value="1"/>
</dbReference>
<dbReference type="Pfam" id="PF11799">
    <property type="entry name" value="IMS_C"/>
    <property type="match status" value="1"/>
</dbReference>
<dbReference type="Pfam" id="PF00817">
    <property type="entry name" value="IMS"/>
    <property type="match status" value="1"/>
</dbReference>
<evidence type="ECO:0000256" key="4">
    <source>
        <dbReference type="ARBA" id="ARBA00023204"/>
    </source>
</evidence>
<dbReference type="GO" id="GO:0006281">
    <property type="term" value="P:DNA repair"/>
    <property type="evidence" value="ECO:0007669"/>
    <property type="project" value="UniProtKB-KW"/>
</dbReference>
<keyword evidence="5" id="KW-0742">SOS response</keyword>
<evidence type="ECO:0000313" key="8">
    <source>
        <dbReference type="Proteomes" id="UP000630660"/>
    </source>
</evidence>
<dbReference type="InterPro" id="IPR050116">
    <property type="entry name" value="DNA_polymerase-Y"/>
</dbReference>
<dbReference type="GO" id="GO:0009432">
    <property type="term" value="P:SOS response"/>
    <property type="evidence" value="ECO:0007669"/>
    <property type="project" value="UniProtKB-KW"/>
</dbReference>
<dbReference type="Pfam" id="PF13438">
    <property type="entry name" value="DUF4113"/>
    <property type="match status" value="1"/>
</dbReference>
<dbReference type="GO" id="GO:0003684">
    <property type="term" value="F:damaged DNA binding"/>
    <property type="evidence" value="ECO:0007669"/>
    <property type="project" value="InterPro"/>
</dbReference>
<dbReference type="SUPFAM" id="SSF100879">
    <property type="entry name" value="Lesion bypass DNA polymerase (Y-family), little finger domain"/>
    <property type="match status" value="1"/>
</dbReference>
<reference evidence="7" key="1">
    <citation type="submission" date="2019-11" db="EMBL/GenBank/DDBJ databases">
        <title>Microbial mats filling the niche in hypersaline microbial mats.</title>
        <authorList>
            <person name="Wong H.L."/>
            <person name="Macleod F.I."/>
            <person name="White R.A. III"/>
            <person name="Burns B.P."/>
        </authorList>
    </citation>
    <scope>NUCLEOTIDE SEQUENCE</scope>
    <source>
        <strain evidence="7">Bin_327</strain>
    </source>
</reference>
<dbReference type="Gene3D" id="3.40.1170.60">
    <property type="match status" value="1"/>
</dbReference>
<dbReference type="GO" id="GO:0042276">
    <property type="term" value="P:error-prone translesion synthesis"/>
    <property type="evidence" value="ECO:0007669"/>
    <property type="project" value="TreeGrafter"/>
</dbReference>
<dbReference type="InterPro" id="IPR001126">
    <property type="entry name" value="UmuC"/>
</dbReference>
<dbReference type="NCBIfam" id="NF002955">
    <property type="entry name" value="PRK03609.1"/>
    <property type="match status" value="1"/>
</dbReference>
<dbReference type="SUPFAM" id="SSF56672">
    <property type="entry name" value="DNA/RNA polymerases"/>
    <property type="match status" value="1"/>
</dbReference>
<dbReference type="PROSITE" id="PS50173">
    <property type="entry name" value="UMUC"/>
    <property type="match status" value="1"/>
</dbReference>
<dbReference type="Gene3D" id="3.30.70.270">
    <property type="match status" value="1"/>
</dbReference>
<proteinExistence type="inferred from homology"/>
<dbReference type="EMBL" id="WJKJ01000169">
    <property type="protein sequence ID" value="MBD3364618.1"/>
    <property type="molecule type" value="Genomic_DNA"/>
</dbReference>
<dbReference type="AlphaFoldDB" id="A0A9D5QCF2"/>
<comment type="caution">
    <text evidence="7">The sequence shown here is derived from an EMBL/GenBank/DDBJ whole genome shotgun (WGS) entry which is preliminary data.</text>
</comment>
<keyword evidence="3" id="KW-0741">SOS mutagenesis</keyword>
<keyword evidence="2" id="KW-0227">DNA damage</keyword>
<evidence type="ECO:0000256" key="1">
    <source>
        <dbReference type="ARBA" id="ARBA00010945"/>
    </source>
</evidence>
<evidence type="ECO:0000256" key="5">
    <source>
        <dbReference type="ARBA" id="ARBA00023236"/>
    </source>
</evidence>
<evidence type="ECO:0000256" key="2">
    <source>
        <dbReference type="ARBA" id="ARBA00022763"/>
    </source>
</evidence>
<name>A0A9D5QCF2_UNCW3</name>
<dbReference type="PANTHER" id="PTHR11076:SF34">
    <property type="entry name" value="PROTEIN UMUC"/>
    <property type="match status" value="1"/>
</dbReference>
<evidence type="ECO:0000259" key="6">
    <source>
        <dbReference type="PROSITE" id="PS50173"/>
    </source>
</evidence>
<keyword evidence="7" id="KW-0808">Transferase</keyword>
<dbReference type="GO" id="GO:0005829">
    <property type="term" value="C:cytosol"/>
    <property type="evidence" value="ECO:0007669"/>
    <property type="project" value="TreeGrafter"/>
</dbReference>
<dbReference type="InterPro" id="IPR043502">
    <property type="entry name" value="DNA/RNA_pol_sf"/>
</dbReference>
<dbReference type="InterPro" id="IPR025188">
    <property type="entry name" value="DUF4113"/>
</dbReference>
<comment type="similarity">
    <text evidence="1">Belongs to the DNA polymerase type-Y family.</text>
</comment>
<dbReference type="Gene3D" id="1.10.150.20">
    <property type="entry name" value="5' to 3' exonuclease, C-terminal subdomain"/>
    <property type="match status" value="1"/>
</dbReference>
<dbReference type="PANTHER" id="PTHR11076">
    <property type="entry name" value="DNA REPAIR POLYMERASE UMUC / TRANSFERASE FAMILY MEMBER"/>
    <property type="match status" value="1"/>
</dbReference>
<dbReference type="InterPro" id="IPR017961">
    <property type="entry name" value="DNA_pol_Y-fam_little_finger"/>
</dbReference>
<evidence type="ECO:0000256" key="3">
    <source>
        <dbReference type="ARBA" id="ARBA00023199"/>
    </source>
</evidence>
<dbReference type="InterPro" id="IPR043128">
    <property type="entry name" value="Rev_trsase/Diguanyl_cyclase"/>
</dbReference>
<keyword evidence="7" id="KW-0548">Nucleotidyltransferase</keyword>
<dbReference type="InterPro" id="IPR036775">
    <property type="entry name" value="DNA_pol_Y-fam_lit_finger_sf"/>
</dbReference>
<gene>
    <name evidence="7" type="primary">umuC</name>
    <name evidence="7" type="ORF">GF359_05330</name>
</gene>
<keyword evidence="4" id="KW-0234">DNA repair</keyword>
<dbReference type="Proteomes" id="UP000630660">
    <property type="component" value="Unassembled WGS sequence"/>
</dbReference>
<dbReference type="EC" id="2.7.7.7" evidence="7"/>
<evidence type="ECO:0000313" key="7">
    <source>
        <dbReference type="EMBL" id="MBD3364618.1"/>
    </source>
</evidence>
<feature type="domain" description="UmuC" evidence="6">
    <location>
        <begin position="2"/>
        <end position="186"/>
    </location>
</feature>
<organism evidence="7 8">
    <name type="scientific">candidate division WOR-3 bacterium</name>
    <dbReference type="NCBI Taxonomy" id="2052148"/>
    <lineage>
        <taxon>Bacteria</taxon>
        <taxon>Bacteria division WOR-3</taxon>
    </lineage>
</organism>
<dbReference type="Gene3D" id="3.30.1490.100">
    <property type="entry name" value="DNA polymerase, Y-family, little finger domain"/>
    <property type="match status" value="1"/>
</dbReference>
<accession>A0A9D5QCF2</accession>